<evidence type="ECO:0000256" key="1">
    <source>
        <dbReference type="SAM" id="MobiDB-lite"/>
    </source>
</evidence>
<keyword evidence="3" id="KW-1185">Reference proteome</keyword>
<feature type="region of interest" description="Disordered" evidence="1">
    <location>
        <begin position="1"/>
        <end position="30"/>
    </location>
</feature>
<feature type="region of interest" description="Disordered" evidence="1">
    <location>
        <begin position="63"/>
        <end position="110"/>
    </location>
</feature>
<name>A0AA39QZK8_9LECA</name>
<reference evidence="2" key="1">
    <citation type="submission" date="2023-03" db="EMBL/GenBank/DDBJ databases">
        <title>Complete genome of Cladonia borealis.</title>
        <authorList>
            <person name="Park H."/>
        </authorList>
    </citation>
    <scope>NUCLEOTIDE SEQUENCE</scope>
    <source>
        <strain evidence="2">ANT050790</strain>
    </source>
</reference>
<proteinExistence type="predicted"/>
<organism evidence="2 3">
    <name type="scientific">Cladonia borealis</name>
    <dbReference type="NCBI Taxonomy" id="184061"/>
    <lineage>
        <taxon>Eukaryota</taxon>
        <taxon>Fungi</taxon>
        <taxon>Dikarya</taxon>
        <taxon>Ascomycota</taxon>
        <taxon>Pezizomycotina</taxon>
        <taxon>Lecanoromycetes</taxon>
        <taxon>OSLEUM clade</taxon>
        <taxon>Lecanoromycetidae</taxon>
        <taxon>Lecanorales</taxon>
        <taxon>Lecanorineae</taxon>
        <taxon>Cladoniaceae</taxon>
        <taxon>Cladonia</taxon>
    </lineage>
</organism>
<dbReference type="AlphaFoldDB" id="A0AA39QZK8"/>
<accession>A0AA39QZK8</accession>
<protein>
    <submittedName>
        <fullName evidence="2">Uncharacterized protein</fullName>
    </submittedName>
</protein>
<dbReference type="Proteomes" id="UP001166286">
    <property type="component" value="Unassembled WGS sequence"/>
</dbReference>
<feature type="compositionally biased region" description="Polar residues" evidence="1">
    <location>
        <begin position="84"/>
        <end position="93"/>
    </location>
</feature>
<gene>
    <name evidence="2" type="ORF">JMJ35_006562</name>
</gene>
<comment type="caution">
    <text evidence="2">The sequence shown here is derived from an EMBL/GenBank/DDBJ whole genome shotgun (WGS) entry which is preliminary data.</text>
</comment>
<feature type="compositionally biased region" description="Polar residues" evidence="1">
    <location>
        <begin position="16"/>
        <end position="30"/>
    </location>
</feature>
<evidence type="ECO:0000313" key="2">
    <source>
        <dbReference type="EMBL" id="KAK0511010.1"/>
    </source>
</evidence>
<feature type="compositionally biased region" description="Low complexity" evidence="1">
    <location>
        <begin position="63"/>
        <end position="83"/>
    </location>
</feature>
<feature type="compositionally biased region" description="Basic and acidic residues" evidence="1">
    <location>
        <begin position="1"/>
        <end position="14"/>
    </location>
</feature>
<evidence type="ECO:0000313" key="3">
    <source>
        <dbReference type="Proteomes" id="UP001166286"/>
    </source>
</evidence>
<dbReference type="EMBL" id="JAFEKC020000014">
    <property type="protein sequence ID" value="KAK0511010.1"/>
    <property type="molecule type" value="Genomic_DNA"/>
</dbReference>
<sequence length="335" mass="36041">MDPKLKDKTEDRAQDQAANPNMEGSASLSTRIGNSASGILQNVFARPSASALAETLGSLNADTSKSAASSSASTGDASSSSQAVLTQETSPARGQSMVGESFRSEQARGGIHADRGQLEFDEFAQTSRLQGCDNSITQSLDLGNFERPAMVGDHCPCVFCRVGKLHQNRETYGPEVEPATSSSDGAAVVALLSDPTFDVDEEPMDTWAVLTTEKGKSKLESQPVERHLYDLADILASVNPLDLLPNFKNSWSPPTRSSSCFGEDTSLGPAFGDLQPWTDILNRYHDEVWGDMLPLVKEAREELKSANSSPGGTPHDRPALRRLGMLLNHLHQPIL</sequence>